<dbReference type="InterPro" id="IPR025938">
    <property type="entry name" value="RRXRR_dom"/>
</dbReference>
<protein>
    <recommendedName>
        <fullName evidence="1">RRXRR domain-containing protein</fullName>
    </recommendedName>
</protein>
<name>A0A0M2Q1K8_PROHO</name>
<accession>A0A0M2Q1K8</accession>
<evidence type="ECO:0000313" key="3">
    <source>
        <dbReference type="Proteomes" id="UP000034681"/>
    </source>
</evidence>
<sequence length="286" mass="32651">MRPAVGVDPGSKREGFTVKSQAHTYLNQQFQAVNWVKDAEEASTKARRARRYRKTPYRVNRKNRKRGGIPPSTKARWQLKVRVVKVYAAIFPISHIGIEDVKAETRKGCKTWNTSFSPLEVGKQWCYSELREIANLTTFNGYEDTYLTRQALRLKKSKNKLSKGFNAHCVDSWVLAYLLVGGDSFPDNTEVIECKPIRLHRRQLHVFNPGERGYRRPYGGSMSQGLKRGGIVKHPKYGKCYVGGEDIVKSRVSLHSLAAGKRLCQNAKPEDCRFLAYNSWRTVKPS</sequence>
<dbReference type="EMBL" id="AJTX02000004">
    <property type="protein sequence ID" value="KKJ00512.1"/>
    <property type="molecule type" value="Genomic_DNA"/>
</dbReference>
<dbReference type="AlphaFoldDB" id="A0A0M2Q1K8"/>
<evidence type="ECO:0000259" key="1">
    <source>
        <dbReference type="Pfam" id="PF14239"/>
    </source>
</evidence>
<evidence type="ECO:0000313" key="2">
    <source>
        <dbReference type="EMBL" id="KKJ00512.1"/>
    </source>
</evidence>
<dbReference type="STRING" id="317619.GCA_000332315_00550"/>
<reference evidence="2" key="1">
    <citation type="submission" date="2012-04" db="EMBL/GenBank/DDBJ databases">
        <authorList>
            <person name="Borisov I.G."/>
            <person name="Ivanikova N.V."/>
            <person name="Pinevich A.V."/>
        </authorList>
    </citation>
    <scope>NUCLEOTIDE SEQUENCE</scope>
    <source>
        <strain evidence="2">CALU 1027</strain>
    </source>
</reference>
<comment type="caution">
    <text evidence="2">The sequence shown here is derived from an EMBL/GenBank/DDBJ whole genome shotgun (WGS) entry which is preliminary data.</text>
</comment>
<feature type="domain" description="RRXRR" evidence="1">
    <location>
        <begin position="5"/>
        <end position="107"/>
    </location>
</feature>
<dbReference type="Pfam" id="PF14239">
    <property type="entry name" value="RRXRR"/>
    <property type="match status" value="1"/>
</dbReference>
<proteinExistence type="predicted"/>
<keyword evidence="3" id="KW-1185">Reference proteome</keyword>
<dbReference type="Proteomes" id="UP000034681">
    <property type="component" value="Unassembled WGS sequence"/>
</dbReference>
<organism evidence="2 3">
    <name type="scientific">Prochlorothrix hollandica PCC 9006 = CALU 1027</name>
    <dbReference type="NCBI Taxonomy" id="317619"/>
    <lineage>
        <taxon>Bacteria</taxon>
        <taxon>Bacillati</taxon>
        <taxon>Cyanobacteriota</taxon>
        <taxon>Cyanophyceae</taxon>
        <taxon>Prochlorotrichales</taxon>
        <taxon>Prochlorotrichaceae</taxon>
        <taxon>Prochlorothrix</taxon>
    </lineage>
</organism>
<dbReference type="RefSeq" id="WP_046492892.1">
    <property type="nucleotide sequence ID" value="NZ_KB235933.1"/>
</dbReference>
<gene>
    <name evidence="2" type="ORF">PROH_08740</name>
</gene>